<dbReference type="Pfam" id="PF01455">
    <property type="entry name" value="HupF_HypC"/>
    <property type="match status" value="1"/>
</dbReference>
<dbReference type="EMBL" id="JABZMI010000013">
    <property type="protein sequence ID" value="MBF1163740.1"/>
    <property type="molecule type" value="Genomic_DNA"/>
</dbReference>
<dbReference type="SUPFAM" id="SSF159127">
    <property type="entry name" value="HupF/HypC-like"/>
    <property type="match status" value="1"/>
</dbReference>
<dbReference type="RefSeq" id="WP_274739528.1">
    <property type="nucleotide sequence ID" value="NZ_JARBJQ010000010.1"/>
</dbReference>
<dbReference type="NCBIfam" id="TIGR00074">
    <property type="entry name" value="hypC_hupF"/>
    <property type="match status" value="1"/>
</dbReference>
<dbReference type="Gene3D" id="2.30.30.140">
    <property type="match status" value="1"/>
</dbReference>
<dbReference type="InterPro" id="IPR001109">
    <property type="entry name" value="Hydrogenase_HupF/HypC"/>
</dbReference>
<evidence type="ECO:0000313" key="2">
    <source>
        <dbReference type="EMBL" id="MBF1163740.1"/>
    </source>
</evidence>
<gene>
    <name evidence="2" type="ORF">HXL68_01740</name>
</gene>
<organism evidence="2 3">
    <name type="scientific">Dechloromonas agitata</name>
    <dbReference type="NCBI Taxonomy" id="73030"/>
    <lineage>
        <taxon>Bacteria</taxon>
        <taxon>Pseudomonadati</taxon>
        <taxon>Pseudomonadota</taxon>
        <taxon>Betaproteobacteria</taxon>
        <taxon>Rhodocyclales</taxon>
        <taxon>Azonexaceae</taxon>
        <taxon>Dechloromonas</taxon>
    </lineage>
</organism>
<comment type="caution">
    <text evidence="2">The sequence shown here is derived from an EMBL/GenBank/DDBJ whole genome shotgun (WGS) entry which is preliminary data.</text>
</comment>
<reference evidence="2" key="1">
    <citation type="submission" date="2020-04" db="EMBL/GenBank/DDBJ databases">
        <title>Deep metagenomics examines the oral microbiome during advanced dental caries in children, revealing novel taxa and co-occurrences with host molecules.</title>
        <authorList>
            <person name="Baker J.L."/>
            <person name="Morton J.T."/>
            <person name="Dinis M."/>
            <person name="Alvarez R."/>
            <person name="Tran N.C."/>
            <person name="Knight R."/>
            <person name="Edlund A."/>
        </authorList>
    </citation>
    <scope>NUCLEOTIDE SEQUENCE</scope>
    <source>
        <strain evidence="2">JCVI_32_bin.24</strain>
    </source>
</reference>
<dbReference type="AlphaFoldDB" id="A0A930FYF7"/>
<evidence type="ECO:0000313" key="3">
    <source>
        <dbReference type="Proteomes" id="UP000718593"/>
    </source>
</evidence>
<evidence type="ECO:0000256" key="1">
    <source>
        <dbReference type="ARBA" id="ARBA00006018"/>
    </source>
</evidence>
<accession>A0A930FYF7</accession>
<dbReference type="GO" id="GO:1902670">
    <property type="term" value="F:carbon dioxide binding"/>
    <property type="evidence" value="ECO:0007669"/>
    <property type="project" value="TreeGrafter"/>
</dbReference>
<dbReference type="PRINTS" id="PR00445">
    <property type="entry name" value="HUPFHYPC"/>
</dbReference>
<dbReference type="PANTHER" id="PTHR35177">
    <property type="entry name" value="HYDROGENASE MATURATION FACTOR HYBG"/>
    <property type="match status" value="1"/>
</dbReference>
<dbReference type="Proteomes" id="UP000718593">
    <property type="component" value="Unassembled WGS sequence"/>
</dbReference>
<dbReference type="GO" id="GO:0051604">
    <property type="term" value="P:protein maturation"/>
    <property type="evidence" value="ECO:0007669"/>
    <property type="project" value="TreeGrafter"/>
</dbReference>
<sequence>MCLSIPKRVVEWEGSGDNAGDFAWVERDGQRERINMMLIGPQPVGSWVLTSLGLAKEVVEDEQRQLIEDALAALAASLEGDFDPSQHFQDLNRSHD</sequence>
<protein>
    <submittedName>
        <fullName evidence="2">HypC/HybG/HupF family hydrogenase formation chaperone</fullName>
    </submittedName>
</protein>
<proteinExistence type="inferred from homology"/>
<dbReference type="PANTHER" id="PTHR35177:SF2">
    <property type="entry name" value="HYDROGENASE MATURATION FACTOR HYBG"/>
    <property type="match status" value="1"/>
</dbReference>
<comment type="similarity">
    <text evidence="1">Belongs to the HupF/HypC family.</text>
</comment>
<dbReference type="GO" id="GO:0005506">
    <property type="term" value="F:iron ion binding"/>
    <property type="evidence" value="ECO:0007669"/>
    <property type="project" value="TreeGrafter"/>
</dbReference>
<name>A0A930FYF7_9RHOO</name>